<evidence type="ECO:0000313" key="4">
    <source>
        <dbReference type="Proteomes" id="UP000095647"/>
    </source>
</evidence>
<evidence type="ECO:0000256" key="2">
    <source>
        <dbReference type="SAM" id="MobiDB-lite"/>
    </source>
</evidence>
<feature type="coiled-coil region" evidence="1">
    <location>
        <begin position="22"/>
        <end position="64"/>
    </location>
</feature>
<dbReference type="Proteomes" id="UP000095647">
    <property type="component" value="Unassembled WGS sequence"/>
</dbReference>
<protein>
    <submittedName>
        <fullName evidence="3">Uncharacterized protein</fullName>
    </submittedName>
</protein>
<gene>
    <name evidence="3" type="ORF">ERS852382_00301</name>
</gene>
<accession>A0A173WNE8</accession>
<feature type="region of interest" description="Disordered" evidence="2">
    <location>
        <begin position="245"/>
        <end position="399"/>
    </location>
</feature>
<dbReference type="AlphaFoldDB" id="A0A173WNE8"/>
<reference evidence="3 4" key="1">
    <citation type="submission" date="2015-09" db="EMBL/GenBank/DDBJ databases">
        <authorList>
            <consortium name="Pathogen Informatics"/>
        </authorList>
    </citation>
    <scope>NUCLEOTIDE SEQUENCE [LARGE SCALE GENOMIC DNA]</scope>
    <source>
        <strain evidence="3 4">2789STDY5608824</strain>
    </source>
</reference>
<organism evidence="3 4">
    <name type="scientific">Bifidobacterium adolescentis</name>
    <dbReference type="NCBI Taxonomy" id="1680"/>
    <lineage>
        <taxon>Bacteria</taxon>
        <taxon>Bacillati</taxon>
        <taxon>Actinomycetota</taxon>
        <taxon>Actinomycetes</taxon>
        <taxon>Bifidobacteriales</taxon>
        <taxon>Bifidobacteriaceae</taxon>
        <taxon>Bifidobacterium</taxon>
    </lineage>
</organism>
<sequence>MSAMDPEDALDQLLNSTWSNMAQQLSMLHRSLSADIQQQQRERKAEQAQQARLQAAEIKEMEAQRARLLSWESAHRRELNNGFESVLNATVLGTRGCSPLSDTSLLKAWNVSEMLVGTDPGYAAQLNRARSLMETEWSQRHPGETIGQQADRVMNNVTITYVDRTPALEDTLAAFEKAGFTVRLDHDDTSPDEFRARHDGETFHVAPENGEGWNGQRNDLIAECVMMQAVVSVDEAGQQISHLRDAGLPESSGGDNRSEGDEPSSLFEGSMNENEDAAPVSDLPEPSGDDDVEKHDGTSSGDDPVADGGKTDDVPTETPAPEKRRKMTVESETGGDLSSSETTGEDKTDLVDLYEPEEWDGPDLFGAYSPEQEARITPPAAPAMEPSLPDVPTVKQAGR</sequence>
<name>A0A173WNE8_BIFAD</name>
<evidence type="ECO:0000313" key="3">
    <source>
        <dbReference type="EMBL" id="CUN40476.1"/>
    </source>
</evidence>
<dbReference type="EMBL" id="CYYI01000001">
    <property type="protein sequence ID" value="CUN40476.1"/>
    <property type="molecule type" value="Genomic_DNA"/>
</dbReference>
<feature type="compositionally biased region" description="Acidic residues" evidence="2">
    <location>
        <begin position="352"/>
        <end position="361"/>
    </location>
</feature>
<proteinExistence type="predicted"/>
<evidence type="ECO:0000256" key="1">
    <source>
        <dbReference type="SAM" id="Coils"/>
    </source>
</evidence>
<keyword evidence="1" id="KW-0175">Coiled coil</keyword>